<gene>
    <name evidence="4" type="ORF">JOC86_000924</name>
</gene>
<evidence type="ECO:0000313" key="5">
    <source>
        <dbReference type="Proteomes" id="UP001646157"/>
    </source>
</evidence>
<sequence>MKRDPYRDQAEKLRQRIERVPRDEQQVEKQSLPPRGELHREKKQKTKYKVKYPLIRLLLVFFILLPLTFFAIYTYINKSGLPLIEKKNNNEEVILQEREDSSGTGNEAIRVGEEEAEEKSLKITTEEKQDDSGEVSKVSPSKETKSKAVQMVSKKESKPKRDPEKDPESKPETESSASQEGSEDTIVYHTVKTNETLFSIAMRYYHSQNGINIIKQSNGISGNEIHLGQVLKIPL</sequence>
<proteinExistence type="predicted"/>
<dbReference type="CDD" id="cd00118">
    <property type="entry name" value="LysM"/>
    <property type="match status" value="1"/>
</dbReference>
<evidence type="ECO:0000256" key="1">
    <source>
        <dbReference type="SAM" id="MobiDB-lite"/>
    </source>
</evidence>
<dbReference type="Pfam" id="PF01476">
    <property type="entry name" value="LysM"/>
    <property type="match status" value="1"/>
</dbReference>
<evidence type="ECO:0000256" key="2">
    <source>
        <dbReference type="SAM" id="Phobius"/>
    </source>
</evidence>
<dbReference type="EMBL" id="JAFBDZ010000001">
    <property type="protein sequence ID" value="MBM7584387.1"/>
    <property type="molecule type" value="Genomic_DNA"/>
</dbReference>
<evidence type="ECO:0000313" key="4">
    <source>
        <dbReference type="EMBL" id="MBM7584387.1"/>
    </source>
</evidence>
<dbReference type="RefSeq" id="WP_205168549.1">
    <property type="nucleotide sequence ID" value="NZ_JAFBDZ010000001.1"/>
</dbReference>
<feature type="compositionally biased region" description="Basic and acidic residues" evidence="1">
    <location>
        <begin position="110"/>
        <end position="131"/>
    </location>
</feature>
<name>A0ABS2N952_9BACI</name>
<comment type="caution">
    <text evidence="4">The sequence shown here is derived from an EMBL/GenBank/DDBJ whole genome shotgun (WGS) entry which is preliminary data.</text>
</comment>
<feature type="domain" description="LysM" evidence="3">
    <location>
        <begin position="187"/>
        <end position="233"/>
    </location>
</feature>
<feature type="compositionally biased region" description="Basic and acidic residues" evidence="1">
    <location>
        <begin position="1"/>
        <end position="27"/>
    </location>
</feature>
<dbReference type="PROSITE" id="PS51782">
    <property type="entry name" value="LYSM"/>
    <property type="match status" value="1"/>
</dbReference>
<evidence type="ECO:0000259" key="3">
    <source>
        <dbReference type="PROSITE" id="PS51782"/>
    </source>
</evidence>
<feature type="compositionally biased region" description="Basic and acidic residues" evidence="1">
    <location>
        <begin position="153"/>
        <end position="173"/>
    </location>
</feature>
<protein>
    <submittedName>
        <fullName evidence="4">LysM repeat protein</fullName>
    </submittedName>
</protein>
<dbReference type="InterPro" id="IPR018392">
    <property type="entry name" value="LysM"/>
</dbReference>
<dbReference type="SMART" id="SM00257">
    <property type="entry name" value="LysM"/>
    <property type="match status" value="1"/>
</dbReference>
<dbReference type="Gene3D" id="3.10.350.10">
    <property type="entry name" value="LysM domain"/>
    <property type="match status" value="1"/>
</dbReference>
<keyword evidence="2" id="KW-1133">Transmembrane helix</keyword>
<dbReference type="SUPFAM" id="SSF54106">
    <property type="entry name" value="LysM domain"/>
    <property type="match status" value="1"/>
</dbReference>
<keyword evidence="2" id="KW-0472">Membrane</keyword>
<dbReference type="Proteomes" id="UP001646157">
    <property type="component" value="Unassembled WGS sequence"/>
</dbReference>
<feature type="transmembrane region" description="Helical" evidence="2">
    <location>
        <begin position="54"/>
        <end position="76"/>
    </location>
</feature>
<keyword evidence="2" id="KW-0812">Transmembrane</keyword>
<feature type="region of interest" description="Disordered" evidence="1">
    <location>
        <begin position="95"/>
        <end position="186"/>
    </location>
</feature>
<feature type="region of interest" description="Disordered" evidence="1">
    <location>
        <begin position="1"/>
        <end position="43"/>
    </location>
</feature>
<keyword evidence="5" id="KW-1185">Reference proteome</keyword>
<dbReference type="InterPro" id="IPR036779">
    <property type="entry name" value="LysM_dom_sf"/>
</dbReference>
<reference evidence="4 5" key="1">
    <citation type="submission" date="2021-01" db="EMBL/GenBank/DDBJ databases">
        <title>Genomic Encyclopedia of Type Strains, Phase IV (KMG-IV): sequencing the most valuable type-strain genomes for metagenomic binning, comparative biology and taxonomic classification.</title>
        <authorList>
            <person name="Goeker M."/>
        </authorList>
    </citation>
    <scope>NUCLEOTIDE SEQUENCE [LARGE SCALE GENOMIC DNA]</scope>
    <source>
        <strain evidence="4 5">DSM 24834</strain>
    </source>
</reference>
<accession>A0ABS2N952</accession>
<organism evidence="4 5">
    <name type="scientific">Rossellomorea pakistanensis</name>
    <dbReference type="NCBI Taxonomy" id="992288"/>
    <lineage>
        <taxon>Bacteria</taxon>
        <taxon>Bacillati</taxon>
        <taxon>Bacillota</taxon>
        <taxon>Bacilli</taxon>
        <taxon>Bacillales</taxon>
        <taxon>Bacillaceae</taxon>
        <taxon>Rossellomorea</taxon>
    </lineage>
</organism>